<keyword evidence="5" id="KW-0539">Nucleus</keyword>
<evidence type="ECO:0000256" key="3">
    <source>
        <dbReference type="ARBA" id="ARBA00023015"/>
    </source>
</evidence>
<dbReference type="GO" id="GO:0046983">
    <property type="term" value="F:protein dimerization activity"/>
    <property type="evidence" value="ECO:0007669"/>
    <property type="project" value="InterPro"/>
</dbReference>
<feature type="compositionally biased region" description="Polar residues" evidence="6">
    <location>
        <begin position="137"/>
        <end position="150"/>
    </location>
</feature>
<dbReference type="SUPFAM" id="SSF47459">
    <property type="entry name" value="HLH, helix-loop-helix DNA-binding domain"/>
    <property type="match status" value="1"/>
</dbReference>
<dbReference type="SMART" id="SM00353">
    <property type="entry name" value="HLH"/>
    <property type="match status" value="1"/>
</dbReference>
<dbReference type="PANTHER" id="PTHR10985">
    <property type="entry name" value="BASIC HELIX-LOOP-HELIX TRANSCRIPTION FACTOR, HES-RELATED"/>
    <property type="match status" value="1"/>
</dbReference>
<evidence type="ECO:0000256" key="5">
    <source>
        <dbReference type="ARBA" id="ARBA00023242"/>
    </source>
</evidence>
<keyword evidence="4" id="KW-0804">Transcription</keyword>
<gene>
    <name evidence="8" type="ORF">GSOID_T00031882001</name>
</gene>
<evidence type="ECO:0000256" key="4">
    <source>
        <dbReference type="ARBA" id="ARBA00023163"/>
    </source>
</evidence>
<dbReference type="Proteomes" id="UP000011014">
    <property type="component" value="Unassembled WGS sequence"/>
</dbReference>
<dbReference type="PROSITE" id="PS50888">
    <property type="entry name" value="BHLH"/>
    <property type="match status" value="1"/>
</dbReference>
<evidence type="ECO:0000256" key="1">
    <source>
        <dbReference type="ARBA" id="ARBA00004123"/>
    </source>
</evidence>
<accession>E4YAF6</accession>
<evidence type="ECO:0000256" key="2">
    <source>
        <dbReference type="ARBA" id="ARBA00022491"/>
    </source>
</evidence>
<evidence type="ECO:0000259" key="7">
    <source>
        <dbReference type="PROSITE" id="PS50888"/>
    </source>
</evidence>
<reference evidence="8" key="1">
    <citation type="journal article" date="2010" name="Science">
        <title>Plasticity of animal genome architecture unmasked by rapid evolution of a pelagic tunicate.</title>
        <authorList>
            <person name="Denoeud F."/>
            <person name="Henriet S."/>
            <person name="Mungpakdee S."/>
            <person name="Aury J.M."/>
            <person name="Da Silva C."/>
            <person name="Brinkmann H."/>
            <person name="Mikhaleva J."/>
            <person name="Olsen L.C."/>
            <person name="Jubin C."/>
            <person name="Canestro C."/>
            <person name="Bouquet J.M."/>
            <person name="Danks G."/>
            <person name="Poulain J."/>
            <person name="Campsteijn C."/>
            <person name="Adamski M."/>
            <person name="Cross I."/>
            <person name="Yadetie F."/>
            <person name="Muffato M."/>
            <person name="Louis A."/>
            <person name="Butcher S."/>
            <person name="Tsagkogeorga G."/>
            <person name="Konrad A."/>
            <person name="Singh S."/>
            <person name="Jensen M.F."/>
            <person name="Cong E.H."/>
            <person name="Eikeseth-Otteraa H."/>
            <person name="Noel B."/>
            <person name="Anthouard V."/>
            <person name="Porcel B.M."/>
            <person name="Kachouri-Lafond R."/>
            <person name="Nishino A."/>
            <person name="Ugolini M."/>
            <person name="Chourrout P."/>
            <person name="Nishida H."/>
            <person name="Aasland R."/>
            <person name="Huzurbazar S."/>
            <person name="Westhof E."/>
            <person name="Delsuc F."/>
            <person name="Lehrach H."/>
            <person name="Reinhardt R."/>
            <person name="Weissenbach J."/>
            <person name="Roy S.W."/>
            <person name="Artiguenave F."/>
            <person name="Postlethwait J.H."/>
            <person name="Manak J.R."/>
            <person name="Thompson E.M."/>
            <person name="Jaillon O."/>
            <person name="Du Pasquier L."/>
            <person name="Boudinot P."/>
            <person name="Liberles D.A."/>
            <person name="Volff J.N."/>
            <person name="Philippe H."/>
            <person name="Lenhard B."/>
            <person name="Roest Crollius H."/>
            <person name="Wincker P."/>
            <person name="Chourrout D."/>
        </authorList>
    </citation>
    <scope>NUCLEOTIDE SEQUENCE [LARGE SCALE GENOMIC DNA]</scope>
</reference>
<organism evidence="8">
    <name type="scientific">Oikopleura dioica</name>
    <name type="common">Tunicate</name>
    <dbReference type="NCBI Taxonomy" id="34765"/>
    <lineage>
        <taxon>Eukaryota</taxon>
        <taxon>Metazoa</taxon>
        <taxon>Chordata</taxon>
        <taxon>Tunicata</taxon>
        <taxon>Appendicularia</taxon>
        <taxon>Copelata</taxon>
        <taxon>Oikopleuridae</taxon>
        <taxon>Oikopleura</taxon>
    </lineage>
</organism>
<dbReference type="AlphaFoldDB" id="E4YAF6"/>
<protein>
    <recommendedName>
        <fullName evidence="7">BHLH domain-containing protein</fullName>
    </recommendedName>
</protein>
<dbReference type="EMBL" id="FN654358">
    <property type="protein sequence ID" value="CBY32543.1"/>
    <property type="molecule type" value="Genomic_DNA"/>
</dbReference>
<name>E4YAF6_OIKDI</name>
<evidence type="ECO:0000313" key="8">
    <source>
        <dbReference type="EMBL" id="CBY32543.1"/>
    </source>
</evidence>
<evidence type="ECO:0000256" key="6">
    <source>
        <dbReference type="SAM" id="MobiDB-lite"/>
    </source>
</evidence>
<dbReference type="InterPro" id="IPR036638">
    <property type="entry name" value="HLH_DNA-bd_sf"/>
</dbReference>
<dbReference type="CDD" id="cd11410">
    <property type="entry name" value="bHLH_O_HES"/>
    <property type="match status" value="1"/>
</dbReference>
<feature type="domain" description="BHLH" evidence="7">
    <location>
        <begin position="11"/>
        <end position="68"/>
    </location>
</feature>
<dbReference type="InterPro" id="IPR011598">
    <property type="entry name" value="bHLH_dom"/>
</dbReference>
<sequence length="175" mass="19837">MSKFSGYQIEKTAITKPLMEKKRRERMNKALNEMKNILLETMGREITCHSKLEKADILENAVEYLKLLRDVYGVLPGAPLVQCIRDRQQGHLSIGPRLIPVVRNASLTLQLPLISAKNRREDVNKNKSLAKKRAEENGNSDGCSDASETSPEPFRPWAQNKKILLVDIKSGTRVR</sequence>
<dbReference type="Gene3D" id="4.10.280.10">
    <property type="entry name" value="Helix-loop-helix DNA-binding domain"/>
    <property type="match status" value="1"/>
</dbReference>
<dbReference type="Pfam" id="PF00010">
    <property type="entry name" value="HLH"/>
    <property type="match status" value="1"/>
</dbReference>
<feature type="region of interest" description="Disordered" evidence="6">
    <location>
        <begin position="130"/>
        <end position="156"/>
    </location>
</feature>
<proteinExistence type="predicted"/>
<keyword evidence="2" id="KW-0678">Repressor</keyword>
<dbReference type="GO" id="GO:0005634">
    <property type="term" value="C:nucleus"/>
    <property type="evidence" value="ECO:0007669"/>
    <property type="project" value="UniProtKB-SubCell"/>
</dbReference>
<keyword evidence="3" id="KW-0805">Transcription regulation</keyword>
<dbReference type="InterPro" id="IPR050370">
    <property type="entry name" value="HES_HEY"/>
</dbReference>
<comment type="subcellular location">
    <subcellularLocation>
        <location evidence="1">Nucleus</location>
    </subcellularLocation>
</comment>